<evidence type="ECO:0000313" key="4">
    <source>
        <dbReference type="Proteomes" id="UP001363151"/>
    </source>
</evidence>
<evidence type="ECO:0000256" key="1">
    <source>
        <dbReference type="SAM" id="MobiDB-lite"/>
    </source>
</evidence>
<reference evidence="3 4" key="1">
    <citation type="submission" date="2024-03" db="EMBL/GenBank/DDBJ databases">
        <title>Aureococcus anophagefferens CCMP1851 and Kratosvirus quantuckense: Draft genome of a second virus-susceptible host strain in the model system.</title>
        <authorList>
            <person name="Chase E."/>
            <person name="Truchon A.R."/>
            <person name="Schepens W."/>
            <person name="Wilhelm S.W."/>
        </authorList>
    </citation>
    <scope>NUCLEOTIDE SEQUENCE [LARGE SCALE GENOMIC DNA]</scope>
    <source>
        <strain evidence="3 4">CCMP1851</strain>
    </source>
</reference>
<comment type="caution">
    <text evidence="3">The sequence shown here is derived from an EMBL/GenBank/DDBJ whole genome shotgun (WGS) entry which is preliminary data.</text>
</comment>
<name>A0ABR1G1M4_AURAN</name>
<keyword evidence="4" id="KW-1185">Reference proteome</keyword>
<keyword evidence="2" id="KW-0472">Membrane</keyword>
<accession>A0ABR1G1M4</accession>
<proteinExistence type="predicted"/>
<dbReference type="EMBL" id="JBBJCI010000149">
    <property type="protein sequence ID" value="KAK7242092.1"/>
    <property type="molecule type" value="Genomic_DNA"/>
</dbReference>
<sequence length="106" mass="11318">MPGSDVVVLFLSCVIATLIGYAGWLCRGLVSAAPYTLIGVANKRRHGPPRRHLPRQARVALGRRRARLLHPRVEPVQAVPLRADVAKAQTPKSPGSAPSENPKSGG</sequence>
<feature type="transmembrane region" description="Helical" evidence="2">
    <location>
        <begin position="6"/>
        <end position="26"/>
    </location>
</feature>
<gene>
    <name evidence="3" type="ORF">SO694_00157011</name>
</gene>
<keyword evidence="2 3" id="KW-0812">Transmembrane</keyword>
<evidence type="ECO:0000313" key="3">
    <source>
        <dbReference type="EMBL" id="KAK7242092.1"/>
    </source>
</evidence>
<keyword evidence="2" id="KW-1133">Transmembrane helix</keyword>
<organism evidence="3 4">
    <name type="scientific">Aureococcus anophagefferens</name>
    <name type="common">Harmful bloom alga</name>
    <dbReference type="NCBI Taxonomy" id="44056"/>
    <lineage>
        <taxon>Eukaryota</taxon>
        <taxon>Sar</taxon>
        <taxon>Stramenopiles</taxon>
        <taxon>Ochrophyta</taxon>
        <taxon>Pelagophyceae</taxon>
        <taxon>Pelagomonadales</taxon>
        <taxon>Pelagomonadaceae</taxon>
        <taxon>Aureococcus</taxon>
    </lineage>
</organism>
<dbReference type="Proteomes" id="UP001363151">
    <property type="component" value="Unassembled WGS sequence"/>
</dbReference>
<evidence type="ECO:0000256" key="2">
    <source>
        <dbReference type="SAM" id="Phobius"/>
    </source>
</evidence>
<protein>
    <submittedName>
        <fullName evidence="3">Nucleotide-sugar transmembrane transporter</fullName>
    </submittedName>
</protein>
<feature type="compositionally biased region" description="Polar residues" evidence="1">
    <location>
        <begin position="90"/>
        <end position="106"/>
    </location>
</feature>
<feature type="region of interest" description="Disordered" evidence="1">
    <location>
        <begin position="80"/>
        <end position="106"/>
    </location>
</feature>